<keyword evidence="7" id="KW-1133">Transmembrane helix</keyword>
<comment type="similarity">
    <text evidence="10">Belongs to the glycosyltransferase 14 family.</text>
</comment>
<dbReference type="PANTHER" id="PTHR19297:SF185">
    <property type="entry name" value="BETA-1,3-GALACTOSYL-O-GLYCOSYL-GLYCOPROTEIN BETA-1,6-N-ACETYLGLUCOSAMINYLTRANSFERASE 3"/>
    <property type="match status" value="1"/>
</dbReference>
<sequence>MRKQCLFAIPLVGLALVCYLNLPLHRAHTRWAPSMVVQRNRPYTDCAGIIGQLIQIYQYAVHPEEEDFPLAFSILVHKDLSRAIRLISAIHRPHNYYCIHVDRKTPVDYSLALQNVTDCLGSNIYFVPDEQRVNVHRATLSVLEPELICARYLLSAHKKWKYWINLTGQEFPLRTNWELVSALQAFDGINLVERIYSRRNLERFPPLKYLNLSVPSITEFSREYEMSSTFLKQNLSVKSNLTDRFSLLFTSLPTVF</sequence>
<keyword evidence="5" id="KW-0812">Transmembrane</keyword>
<dbReference type="InterPro" id="IPR003406">
    <property type="entry name" value="Glyco_trans_14"/>
</dbReference>
<organism evidence="11 12">
    <name type="scientific">Calicophoron daubneyi</name>
    <name type="common">Rumen fluke</name>
    <name type="synonym">Paramphistomum daubneyi</name>
    <dbReference type="NCBI Taxonomy" id="300641"/>
    <lineage>
        <taxon>Eukaryota</taxon>
        <taxon>Metazoa</taxon>
        <taxon>Spiralia</taxon>
        <taxon>Lophotrochozoa</taxon>
        <taxon>Platyhelminthes</taxon>
        <taxon>Trematoda</taxon>
        <taxon>Digenea</taxon>
        <taxon>Plagiorchiida</taxon>
        <taxon>Pronocephalata</taxon>
        <taxon>Paramphistomoidea</taxon>
        <taxon>Paramphistomidae</taxon>
        <taxon>Calicophoron</taxon>
    </lineage>
</organism>
<evidence type="ECO:0000256" key="1">
    <source>
        <dbReference type="ARBA" id="ARBA00004606"/>
    </source>
</evidence>
<dbReference type="EMBL" id="CAXLJL010000157">
    <property type="protein sequence ID" value="CAL5133867.1"/>
    <property type="molecule type" value="Genomic_DNA"/>
</dbReference>
<name>A0AAV2TEH0_CALDB</name>
<dbReference type="PANTHER" id="PTHR19297">
    <property type="entry name" value="GLYCOSYLTRANSFERASE 14 FAMILY MEMBER"/>
    <property type="match status" value="1"/>
</dbReference>
<comment type="pathway">
    <text evidence="2">Protein modification; protein glycosylation.</text>
</comment>
<comment type="caution">
    <text evidence="11">The sequence shown here is derived from an EMBL/GenBank/DDBJ whole genome shotgun (WGS) entry which is preliminary data.</text>
</comment>
<dbReference type="AlphaFoldDB" id="A0AAV2TEH0"/>
<protein>
    <submittedName>
        <fullName evidence="11">Uncharacterized protein</fullName>
    </submittedName>
</protein>
<keyword evidence="6" id="KW-0735">Signal-anchor</keyword>
<evidence type="ECO:0000256" key="5">
    <source>
        <dbReference type="ARBA" id="ARBA00022692"/>
    </source>
</evidence>
<comment type="subcellular location">
    <subcellularLocation>
        <location evidence="1">Membrane</location>
        <topology evidence="1">Single-pass type II membrane protein</topology>
    </subcellularLocation>
</comment>
<evidence type="ECO:0000256" key="10">
    <source>
        <dbReference type="ARBA" id="ARBA00038150"/>
    </source>
</evidence>
<evidence type="ECO:0000256" key="7">
    <source>
        <dbReference type="ARBA" id="ARBA00022989"/>
    </source>
</evidence>
<reference evidence="11" key="1">
    <citation type="submission" date="2024-06" db="EMBL/GenBank/DDBJ databases">
        <authorList>
            <person name="Liu X."/>
            <person name="Lenzi L."/>
            <person name="Haldenby T S."/>
            <person name="Uol C."/>
        </authorList>
    </citation>
    <scope>NUCLEOTIDE SEQUENCE</scope>
</reference>
<evidence type="ECO:0000256" key="9">
    <source>
        <dbReference type="ARBA" id="ARBA00023180"/>
    </source>
</evidence>
<dbReference type="Pfam" id="PF02485">
    <property type="entry name" value="Branch"/>
    <property type="match status" value="1"/>
</dbReference>
<proteinExistence type="inferred from homology"/>
<dbReference type="GO" id="GO:0008375">
    <property type="term" value="F:acetylglucosaminyltransferase activity"/>
    <property type="evidence" value="ECO:0007669"/>
    <property type="project" value="TreeGrafter"/>
</dbReference>
<dbReference type="GO" id="GO:0016020">
    <property type="term" value="C:membrane"/>
    <property type="evidence" value="ECO:0007669"/>
    <property type="project" value="UniProtKB-SubCell"/>
</dbReference>
<accession>A0AAV2TEH0</accession>
<evidence type="ECO:0000256" key="3">
    <source>
        <dbReference type="ARBA" id="ARBA00022676"/>
    </source>
</evidence>
<evidence type="ECO:0000313" key="12">
    <source>
        <dbReference type="Proteomes" id="UP001497525"/>
    </source>
</evidence>
<evidence type="ECO:0000256" key="8">
    <source>
        <dbReference type="ARBA" id="ARBA00023136"/>
    </source>
</evidence>
<dbReference type="Proteomes" id="UP001497525">
    <property type="component" value="Unassembled WGS sequence"/>
</dbReference>
<evidence type="ECO:0000256" key="4">
    <source>
        <dbReference type="ARBA" id="ARBA00022679"/>
    </source>
</evidence>
<evidence type="ECO:0000313" key="11">
    <source>
        <dbReference type="EMBL" id="CAL5133867.1"/>
    </source>
</evidence>
<keyword evidence="9" id="KW-0325">Glycoprotein</keyword>
<keyword evidence="8" id="KW-0472">Membrane</keyword>
<gene>
    <name evidence="11" type="ORF">CDAUBV1_LOCUS7089</name>
</gene>
<evidence type="ECO:0000256" key="6">
    <source>
        <dbReference type="ARBA" id="ARBA00022968"/>
    </source>
</evidence>
<evidence type="ECO:0000256" key="2">
    <source>
        <dbReference type="ARBA" id="ARBA00004922"/>
    </source>
</evidence>
<keyword evidence="4" id="KW-0808">Transferase</keyword>
<keyword evidence="3" id="KW-0328">Glycosyltransferase</keyword>